<sequence>MSLRNHFTNVEEAASRHPSRVAFKIPQINTKTNEIQVDDITYSQYLLDIERIAAYWYHVLNDVAGIPQRSVIALCVEGYNRHFIPDAPYDLIGGAFESAKPRAFIFESLYKDSGAVRHALIPCYEALPSVDVAYSDTEHPLPQLPTVEAESIAIIVQTSGTSSGVSKVIPGSYRWLVDAKCRKASRLITAPSASPDRQDIYIRRGSIATEGSLCFSPLYLLTGPVPFSLKRQPTTSELVTLIQQCNINKVYQFPQLMETHLQAARVDPAILSTFAGLDGLYYGGSSLCASEEEWAAQNGINLVNGYGSTECGVLLISQGTRKDPRNLLRVHPGATLKFVPFTSHDLDGESGLLELVIPPEAPECPDKSRRAEDGSFHTDDLFREVEPGAYVRCGRTGDWINIKSSKGSKLCDTRGIENNARELCGDIITGCVVIGEGRPSPVLIVESHSENLEVLPAEIYSRIAPFHAARYPFERIASQRMVITVTPGTLPRTAKGTIQR</sequence>
<accession>A0A8H5GVV7</accession>
<dbReference type="EMBL" id="JAACJN010000114">
    <property type="protein sequence ID" value="KAF5371912.1"/>
    <property type="molecule type" value="Genomic_DNA"/>
</dbReference>
<evidence type="ECO:0000313" key="2">
    <source>
        <dbReference type="EMBL" id="KAF5371912.1"/>
    </source>
</evidence>
<evidence type="ECO:0000313" key="3">
    <source>
        <dbReference type="Proteomes" id="UP000518752"/>
    </source>
</evidence>
<proteinExistence type="predicted"/>
<gene>
    <name evidence="2" type="ORF">D9757_010591</name>
</gene>
<dbReference type="SUPFAM" id="SSF56801">
    <property type="entry name" value="Acetyl-CoA synthetase-like"/>
    <property type="match status" value="1"/>
</dbReference>
<dbReference type="InterPro" id="IPR000873">
    <property type="entry name" value="AMP-dep_synth/lig_dom"/>
</dbReference>
<keyword evidence="3" id="KW-1185">Reference proteome</keyword>
<name>A0A8H5GVV7_9AGAR</name>
<feature type="domain" description="AMP-dependent synthetase/ligase" evidence="1">
    <location>
        <begin position="133"/>
        <end position="320"/>
    </location>
</feature>
<evidence type="ECO:0000259" key="1">
    <source>
        <dbReference type="Pfam" id="PF00501"/>
    </source>
</evidence>
<dbReference type="InterPro" id="IPR042099">
    <property type="entry name" value="ANL_N_sf"/>
</dbReference>
<dbReference type="Proteomes" id="UP000518752">
    <property type="component" value="Unassembled WGS sequence"/>
</dbReference>
<dbReference type="Pfam" id="PF23562">
    <property type="entry name" value="AMP-binding_C_3"/>
    <property type="match status" value="1"/>
</dbReference>
<dbReference type="OrthoDB" id="3031955at2759"/>
<dbReference type="AlphaFoldDB" id="A0A8H5GVV7"/>
<comment type="caution">
    <text evidence="2">The sequence shown here is derived from an EMBL/GenBank/DDBJ whole genome shotgun (WGS) entry which is preliminary data.</text>
</comment>
<dbReference type="Gene3D" id="3.40.50.12780">
    <property type="entry name" value="N-terminal domain of ligase-like"/>
    <property type="match status" value="1"/>
</dbReference>
<reference evidence="2 3" key="1">
    <citation type="journal article" date="2020" name="ISME J.">
        <title>Uncovering the hidden diversity of litter-decomposition mechanisms in mushroom-forming fungi.</title>
        <authorList>
            <person name="Floudas D."/>
            <person name="Bentzer J."/>
            <person name="Ahren D."/>
            <person name="Johansson T."/>
            <person name="Persson P."/>
            <person name="Tunlid A."/>
        </authorList>
    </citation>
    <scope>NUCLEOTIDE SEQUENCE [LARGE SCALE GENOMIC DNA]</scope>
    <source>
        <strain evidence="2 3">CBS 406.79</strain>
    </source>
</reference>
<organism evidence="2 3">
    <name type="scientific">Collybiopsis confluens</name>
    <dbReference type="NCBI Taxonomy" id="2823264"/>
    <lineage>
        <taxon>Eukaryota</taxon>
        <taxon>Fungi</taxon>
        <taxon>Dikarya</taxon>
        <taxon>Basidiomycota</taxon>
        <taxon>Agaricomycotina</taxon>
        <taxon>Agaricomycetes</taxon>
        <taxon>Agaricomycetidae</taxon>
        <taxon>Agaricales</taxon>
        <taxon>Marasmiineae</taxon>
        <taxon>Omphalotaceae</taxon>
        <taxon>Collybiopsis</taxon>
    </lineage>
</organism>
<dbReference type="Pfam" id="PF00501">
    <property type="entry name" value="AMP-binding"/>
    <property type="match status" value="1"/>
</dbReference>
<protein>
    <recommendedName>
        <fullName evidence="1">AMP-dependent synthetase/ligase domain-containing protein</fullName>
    </recommendedName>
</protein>